<name>C6T1D9_SOYBN</name>
<feature type="transmembrane region" description="Helical" evidence="1">
    <location>
        <begin position="6"/>
        <end position="25"/>
    </location>
</feature>
<reference evidence="2" key="1">
    <citation type="submission" date="2009-08" db="EMBL/GenBank/DDBJ databases">
        <authorList>
            <person name="Cheung F."/>
            <person name="Xiao Y."/>
            <person name="Chan A."/>
            <person name="Moskal W."/>
            <person name="Town C.D."/>
        </authorList>
    </citation>
    <scope>NUCLEOTIDE SEQUENCE</scope>
</reference>
<keyword evidence="1" id="KW-0812">Transmembrane</keyword>
<feature type="transmembrane region" description="Helical" evidence="1">
    <location>
        <begin position="45"/>
        <end position="62"/>
    </location>
</feature>
<dbReference type="AlphaFoldDB" id="C6T1D9"/>
<evidence type="ECO:0000256" key="1">
    <source>
        <dbReference type="SAM" id="Phobius"/>
    </source>
</evidence>
<accession>C6T1D9</accession>
<keyword evidence="1" id="KW-0472">Membrane</keyword>
<evidence type="ECO:0000313" key="2">
    <source>
        <dbReference type="EMBL" id="ACU15367.1"/>
    </source>
</evidence>
<protein>
    <submittedName>
        <fullName evidence="2">Uncharacterized protein</fullName>
    </submittedName>
</protein>
<keyword evidence="1" id="KW-1133">Transmembrane helix</keyword>
<sequence length="190" mass="22168">MQLSVHSLIVILFLATAFLIIIFIIHLRYRLLRFFFIPTSRTFRLFLVIGSHVLLVLHFPFLRLCHIRCFFSIRHGLPFCSSSFAHSRHCFVFRMFFVEYLPELLHENEESTWRPLWLVRVFRCLPLAGGFPSLGGGSLLIHSKFGIGSLRFGLGLSSFHDGYERGTGSGVRVWVEREERKMRMNDNTMT</sequence>
<organism evidence="2">
    <name type="scientific">Glycine max</name>
    <name type="common">Soybean</name>
    <name type="synonym">Glycine hispida</name>
    <dbReference type="NCBI Taxonomy" id="3847"/>
    <lineage>
        <taxon>Eukaryota</taxon>
        <taxon>Viridiplantae</taxon>
        <taxon>Streptophyta</taxon>
        <taxon>Embryophyta</taxon>
        <taxon>Tracheophyta</taxon>
        <taxon>Spermatophyta</taxon>
        <taxon>Magnoliopsida</taxon>
        <taxon>eudicotyledons</taxon>
        <taxon>Gunneridae</taxon>
        <taxon>Pentapetalae</taxon>
        <taxon>rosids</taxon>
        <taxon>fabids</taxon>
        <taxon>Fabales</taxon>
        <taxon>Fabaceae</taxon>
        <taxon>Papilionoideae</taxon>
        <taxon>50 kb inversion clade</taxon>
        <taxon>NPAAA clade</taxon>
        <taxon>indigoferoid/millettioid clade</taxon>
        <taxon>Phaseoleae</taxon>
        <taxon>Glycine</taxon>
        <taxon>Glycine subgen. Soja</taxon>
    </lineage>
</organism>
<proteinExistence type="evidence at transcript level"/>
<dbReference type="EMBL" id="BT091245">
    <property type="protein sequence ID" value="ACU15367.1"/>
    <property type="molecule type" value="mRNA"/>
</dbReference>